<dbReference type="InterPro" id="IPR011231">
    <property type="entry name" value="Phage_VT1-Sakai_H0018"/>
</dbReference>
<reference evidence="1 2" key="2">
    <citation type="submission" date="2019-01" db="EMBL/GenBank/DDBJ databases">
        <authorList>
            <person name="Li Y."/>
        </authorList>
    </citation>
    <scope>NUCLEOTIDE SEQUENCE [LARGE SCALE GENOMIC DNA]</scope>
    <source>
        <strain evidence="1 2">2D-5</strain>
    </source>
</reference>
<evidence type="ECO:0000313" key="1">
    <source>
        <dbReference type="EMBL" id="RWR12044.1"/>
    </source>
</evidence>
<dbReference type="EMBL" id="SAUW01000009">
    <property type="protein sequence ID" value="RWR12044.1"/>
    <property type="molecule type" value="Genomic_DNA"/>
</dbReference>
<reference evidence="1 2" key="1">
    <citation type="submission" date="2019-01" db="EMBL/GenBank/DDBJ databases">
        <title>Sinorhodobacter populi sp. nov. isolated from the symptomatic bark tissue of Populus euramericana canker.</title>
        <authorList>
            <person name="Xu G."/>
        </authorList>
    </citation>
    <scope>NUCLEOTIDE SEQUENCE [LARGE SCALE GENOMIC DNA]</scope>
    <source>
        <strain evidence="1 2">2D-5</strain>
    </source>
</reference>
<dbReference type="Proteomes" id="UP000285710">
    <property type="component" value="Unassembled WGS sequence"/>
</dbReference>
<gene>
    <name evidence="1" type="ORF">D2T33_10175</name>
</gene>
<evidence type="ECO:0000313" key="2">
    <source>
        <dbReference type="Proteomes" id="UP000285710"/>
    </source>
</evidence>
<comment type="caution">
    <text evidence="1">The sequence shown here is derived from an EMBL/GenBank/DDBJ whole genome shotgun (WGS) entry which is preliminary data.</text>
</comment>
<accession>A0A443IVD1</accession>
<keyword evidence="2" id="KW-1185">Reference proteome</keyword>
<dbReference type="PIRSF" id="PIRSF030771">
    <property type="entry name" value="UCP030771"/>
    <property type="match status" value="1"/>
</dbReference>
<name>A0A443IVD1_9RHOB</name>
<protein>
    <submittedName>
        <fullName evidence="1">DUF2190 family protein</fullName>
    </submittedName>
</protein>
<organism evidence="1 2">
    <name type="scientific">Paenirhodobacter populi</name>
    <dbReference type="NCBI Taxonomy" id="2306993"/>
    <lineage>
        <taxon>Bacteria</taxon>
        <taxon>Pseudomonadati</taxon>
        <taxon>Pseudomonadota</taxon>
        <taxon>Alphaproteobacteria</taxon>
        <taxon>Rhodobacterales</taxon>
        <taxon>Rhodobacter group</taxon>
        <taxon>Paenirhodobacter</taxon>
    </lineage>
</organism>
<dbReference type="Pfam" id="PF09956">
    <property type="entry name" value="Phage_cement_2"/>
    <property type="match status" value="1"/>
</dbReference>
<sequence>MATNFVQPGHNLTIPAPAAVLSGEPVTAGEIVGIALGDAAIGSPVDVATEGVWELPKVADAIILGEIVFWDATAKLATATATDNIKLGVAVADAAASTATVTIRLSGF</sequence>
<proteinExistence type="predicted"/>
<dbReference type="RefSeq" id="WP_128269704.1">
    <property type="nucleotide sequence ID" value="NZ_SAUW01000009.1"/>
</dbReference>
<dbReference type="AlphaFoldDB" id="A0A443IVD1"/>